<dbReference type="Proteomes" id="UP000531216">
    <property type="component" value="Unassembled WGS sequence"/>
</dbReference>
<dbReference type="EMBL" id="JACIDO010000024">
    <property type="protein sequence ID" value="MBB3938269.1"/>
    <property type="molecule type" value="Genomic_DNA"/>
</dbReference>
<proteinExistence type="predicted"/>
<protein>
    <submittedName>
        <fullName evidence="1">Uncharacterized protein</fullName>
    </submittedName>
</protein>
<gene>
    <name evidence="1" type="ORF">GGR05_004440</name>
</gene>
<reference evidence="1 2" key="1">
    <citation type="submission" date="2020-08" db="EMBL/GenBank/DDBJ databases">
        <title>Genomic Encyclopedia of Type Strains, Phase IV (KMG-IV): sequencing the most valuable type-strain genomes for metagenomic binning, comparative biology and taxonomic classification.</title>
        <authorList>
            <person name="Goeker M."/>
        </authorList>
    </citation>
    <scope>NUCLEOTIDE SEQUENCE [LARGE SCALE GENOMIC DNA]</scope>
    <source>
        <strain evidence="1 2">DSM 25024</strain>
    </source>
</reference>
<organism evidence="1 2">
    <name type="scientific">Aureimonas phyllosphaerae</name>
    <dbReference type="NCBI Taxonomy" id="1166078"/>
    <lineage>
        <taxon>Bacteria</taxon>
        <taxon>Pseudomonadati</taxon>
        <taxon>Pseudomonadota</taxon>
        <taxon>Alphaproteobacteria</taxon>
        <taxon>Hyphomicrobiales</taxon>
        <taxon>Aurantimonadaceae</taxon>
        <taxon>Aureimonas</taxon>
    </lineage>
</organism>
<sequence length="200" mass="23044">MEKIDHAVTEAMITHAFQPDRLASILESTETERRTREADSTEILRCEAELADARMRVDRLMGLAGRGMADLDDPEFAERMRSAQRDLNIALAGVDRIRRRIGSQVEITPERVVAFANFMRDRIRNGDVPFRKSYLRSVVNRVIVDDERLIITGWKNVLREQVMIDDRKDTKVPIGIQEWRASQNKTANTYVIEIAMKMKA</sequence>
<evidence type="ECO:0000313" key="1">
    <source>
        <dbReference type="EMBL" id="MBB3938269.1"/>
    </source>
</evidence>
<dbReference type="AlphaFoldDB" id="A0A7W6BUJ6"/>
<keyword evidence="2" id="KW-1185">Reference proteome</keyword>
<evidence type="ECO:0000313" key="2">
    <source>
        <dbReference type="Proteomes" id="UP000531216"/>
    </source>
</evidence>
<comment type="caution">
    <text evidence="1">The sequence shown here is derived from an EMBL/GenBank/DDBJ whole genome shotgun (WGS) entry which is preliminary data.</text>
</comment>
<name>A0A7W6BUJ6_9HYPH</name>
<accession>A0A7W6BUJ6</accession>